<dbReference type="OrthoDB" id="2529000at2759"/>
<organism evidence="2 3">
    <name type="scientific">Rhodotorula diobovata</name>
    <dbReference type="NCBI Taxonomy" id="5288"/>
    <lineage>
        <taxon>Eukaryota</taxon>
        <taxon>Fungi</taxon>
        <taxon>Dikarya</taxon>
        <taxon>Basidiomycota</taxon>
        <taxon>Pucciniomycotina</taxon>
        <taxon>Microbotryomycetes</taxon>
        <taxon>Sporidiobolales</taxon>
        <taxon>Sporidiobolaceae</taxon>
        <taxon>Rhodotorula</taxon>
    </lineage>
</organism>
<dbReference type="EMBL" id="SOZI01000093">
    <property type="protein sequence ID" value="TNY19525.1"/>
    <property type="molecule type" value="Genomic_DNA"/>
</dbReference>
<gene>
    <name evidence="2" type="ORF">DMC30DRAFT_400239</name>
</gene>
<feature type="signal peptide" evidence="1">
    <location>
        <begin position="1"/>
        <end position="21"/>
    </location>
</feature>
<evidence type="ECO:0000313" key="2">
    <source>
        <dbReference type="EMBL" id="TNY19525.1"/>
    </source>
</evidence>
<evidence type="ECO:0000256" key="1">
    <source>
        <dbReference type="SAM" id="SignalP"/>
    </source>
</evidence>
<evidence type="ECO:0000313" key="3">
    <source>
        <dbReference type="Proteomes" id="UP000311382"/>
    </source>
</evidence>
<dbReference type="AlphaFoldDB" id="A0A5C5FSA7"/>
<accession>A0A5C5FSA7</accession>
<keyword evidence="1" id="KW-0732">Signal</keyword>
<keyword evidence="3" id="KW-1185">Reference proteome</keyword>
<name>A0A5C5FSA7_9BASI</name>
<reference evidence="2 3" key="1">
    <citation type="submission" date="2019-03" db="EMBL/GenBank/DDBJ databases">
        <title>Rhodosporidium diobovatum UCD-FST 08-225 genome sequencing, assembly, and annotation.</title>
        <authorList>
            <person name="Fakankun I.U."/>
            <person name="Fristensky B."/>
            <person name="Levin D.B."/>
        </authorList>
    </citation>
    <scope>NUCLEOTIDE SEQUENCE [LARGE SCALE GENOMIC DNA]</scope>
    <source>
        <strain evidence="2 3">UCD-FST 08-225</strain>
    </source>
</reference>
<feature type="chain" id="PRO_5022830423" evidence="1">
    <location>
        <begin position="22"/>
        <end position="244"/>
    </location>
</feature>
<proteinExistence type="predicted"/>
<sequence>MVSASSLFSLLVASSAGLVVARPSTDVFVTHSVRQLAKRATPASQSSYLSDIFGSVAPGSPCEDTCTTGLDTLTACSDMSDQASIAACACSAVSLGNLRSCASCVSTTTTSAQNATSVVEAYNAFVDLCTSEGLAQVTGTVAVGASTKPLSSASATATRQLAASSGSVSDSESTAHATYNPSAAPVSTASVPALVASGSIASSARAVASSQAAASAGATSGAGRFAAQTISALAAAAVGFVVLA</sequence>
<dbReference type="Proteomes" id="UP000311382">
    <property type="component" value="Unassembled WGS sequence"/>
</dbReference>
<comment type="caution">
    <text evidence="2">The sequence shown here is derived from an EMBL/GenBank/DDBJ whole genome shotgun (WGS) entry which is preliminary data.</text>
</comment>
<protein>
    <submittedName>
        <fullName evidence="2">Fibrocystin-L-like protein</fullName>
    </submittedName>
</protein>